<reference evidence="3 4" key="1">
    <citation type="submission" date="2019-12" db="EMBL/GenBank/DDBJ databases">
        <authorList>
            <person name="Alioto T."/>
            <person name="Alioto T."/>
            <person name="Gomez Garrido J."/>
        </authorList>
    </citation>
    <scope>NUCLEOTIDE SEQUENCE [LARGE SCALE GENOMIC DNA]</scope>
</reference>
<evidence type="ECO:0000313" key="3">
    <source>
        <dbReference type="EMBL" id="CAA3020707.1"/>
    </source>
</evidence>
<sequence>MASDIEQHSVSSANKVGQFAGESETGGVKEPLLAKGNHEFENFSVVSAILPFLFPAFGGLLYGYDIGATSSATISIQV</sequence>
<keyword evidence="4" id="KW-1185">Reference proteome</keyword>
<evidence type="ECO:0000256" key="1">
    <source>
        <dbReference type="SAM" id="MobiDB-lite"/>
    </source>
</evidence>
<dbReference type="EMBL" id="CACTIH010009043">
    <property type="protein sequence ID" value="CAA3020707.1"/>
    <property type="molecule type" value="Genomic_DNA"/>
</dbReference>
<keyword evidence="2" id="KW-1133">Transmembrane helix</keyword>
<dbReference type="Gramene" id="OE9A100293T1">
    <property type="protein sequence ID" value="OE9A100293C1"/>
    <property type="gene ID" value="OE9A100293"/>
</dbReference>
<keyword evidence="2" id="KW-0812">Transmembrane</keyword>
<dbReference type="AlphaFoldDB" id="A0A8S0UU14"/>
<feature type="transmembrane region" description="Helical" evidence="2">
    <location>
        <begin position="43"/>
        <end position="64"/>
    </location>
</feature>
<comment type="caution">
    <text evidence="3">The sequence shown here is derived from an EMBL/GenBank/DDBJ whole genome shotgun (WGS) entry which is preliminary data.</text>
</comment>
<evidence type="ECO:0000256" key="2">
    <source>
        <dbReference type="SAM" id="Phobius"/>
    </source>
</evidence>
<keyword evidence="2" id="KW-0472">Membrane</keyword>
<gene>
    <name evidence="3" type="ORF">OLEA9_A100293</name>
</gene>
<dbReference type="Proteomes" id="UP000594638">
    <property type="component" value="Unassembled WGS sequence"/>
</dbReference>
<organism evidence="3 4">
    <name type="scientific">Olea europaea subsp. europaea</name>
    <dbReference type="NCBI Taxonomy" id="158383"/>
    <lineage>
        <taxon>Eukaryota</taxon>
        <taxon>Viridiplantae</taxon>
        <taxon>Streptophyta</taxon>
        <taxon>Embryophyta</taxon>
        <taxon>Tracheophyta</taxon>
        <taxon>Spermatophyta</taxon>
        <taxon>Magnoliopsida</taxon>
        <taxon>eudicotyledons</taxon>
        <taxon>Gunneridae</taxon>
        <taxon>Pentapetalae</taxon>
        <taxon>asterids</taxon>
        <taxon>lamiids</taxon>
        <taxon>Lamiales</taxon>
        <taxon>Oleaceae</taxon>
        <taxon>Oleeae</taxon>
        <taxon>Olea</taxon>
    </lineage>
</organism>
<proteinExistence type="predicted"/>
<evidence type="ECO:0000313" key="4">
    <source>
        <dbReference type="Proteomes" id="UP000594638"/>
    </source>
</evidence>
<accession>A0A8S0UU14</accession>
<protein>
    <submittedName>
        <fullName evidence="3">D-xylose-proton symporter-like 2</fullName>
    </submittedName>
</protein>
<name>A0A8S0UU14_OLEEU</name>
<feature type="region of interest" description="Disordered" evidence="1">
    <location>
        <begin position="1"/>
        <end position="23"/>
    </location>
</feature>